<accession>A0ABV3L1C3</accession>
<evidence type="ECO:0000256" key="4">
    <source>
        <dbReference type="ARBA" id="ARBA00022598"/>
    </source>
</evidence>
<dbReference type="Gene3D" id="3.40.50.880">
    <property type="match status" value="1"/>
</dbReference>
<evidence type="ECO:0000256" key="6">
    <source>
        <dbReference type="ARBA" id="ARBA00022840"/>
    </source>
</evidence>
<comment type="function">
    <text evidence="9">Catalyzes the ATP-dependent amidation of the two carboxylate groups at positions a and c of hydrogenobyrinate, using either L-glutamine or ammonia as the nitrogen source.</text>
</comment>
<evidence type="ECO:0000256" key="1">
    <source>
        <dbReference type="ARBA" id="ARBA00001946"/>
    </source>
</evidence>
<evidence type="ECO:0000256" key="9">
    <source>
        <dbReference type="HAMAP-Rule" id="MF_00027"/>
    </source>
</evidence>
<dbReference type="Pfam" id="PF07685">
    <property type="entry name" value="GATase_3"/>
    <property type="match status" value="1"/>
</dbReference>
<sequence length="437" mass="45499">MTGGTGLILAAPSSGAGKTTVTLGLLRALSRQGRPVRSAKSGPDYIDPRFHEAATGQPCVNLDAWAMTPARLRALAAGPGLLLIEGAMGLFDGAPPDGRGACADLARHLGLPVVLIVDAGRMAQSVAPLVAGFAGHDPRVQVAGVLLNRVGSPRHEVQLRRALTPLGLPVLGALPRVPGLETPSRHLGLVQAAEHGDLECFLDHAADTVASHCDLEALAALSAPLPSAFPAHRLAPPAQTIAVAQDVAFAFAYPHLLADWRAQGAEIRPFSPLADDRVPEAGFLYLPGGYPELHAGRLAANSRFLSSLRTAAQAGTPVYGECGGYMVLGDGLIDADGQRHQMAGLLRLETSFAHRKLHLGYRHVQATHGPMSGAWAAHEFHYATTVRAEGTPLFTASDAEGTPLPDMGLVQGTVCGSFAHLIDRAFPAPAQGVIPGT</sequence>
<feature type="active site" description="Nucleophile" evidence="9">
    <location>
        <position position="322"/>
    </location>
</feature>
<feature type="site" description="Increases nucleophilicity of active site Cys" evidence="9">
    <location>
        <position position="420"/>
    </location>
</feature>
<dbReference type="SUPFAM" id="SSF52317">
    <property type="entry name" value="Class I glutamine amidotransferase-like"/>
    <property type="match status" value="1"/>
</dbReference>
<comment type="cofactor">
    <cofactor evidence="1 9">
        <name>Mg(2+)</name>
        <dbReference type="ChEBI" id="CHEBI:18420"/>
    </cofactor>
</comment>
<keyword evidence="13" id="KW-1185">Reference proteome</keyword>
<dbReference type="InterPro" id="IPR002586">
    <property type="entry name" value="CobQ/CobB/MinD/ParA_Nub-bd_dom"/>
</dbReference>
<dbReference type="PANTHER" id="PTHR43873">
    <property type="entry name" value="COBYRINATE A,C-DIAMIDE SYNTHASE"/>
    <property type="match status" value="1"/>
</dbReference>
<feature type="domain" description="CobB/CobQ-like glutamine amidotransferase" evidence="11">
    <location>
        <begin position="240"/>
        <end position="422"/>
    </location>
</feature>
<comment type="domain">
    <text evidence="9">Comprises of two domains. The C-terminal domain contains the binding site for glutamine and catalyzes the hydrolysis of this substrate to glutamate and ammonia. The N-terminal domain is anticipated to bind ATP and hydrogenobyrinate and catalyzes the ultimate synthesis of the diamide product. The ammonia produced via the glutaminase domain is probably translocated to the adjacent domain via a molecular tunnel, where it reacts with an activated intermediate.</text>
</comment>
<evidence type="ECO:0000259" key="10">
    <source>
        <dbReference type="Pfam" id="PF01656"/>
    </source>
</evidence>
<keyword evidence="5 9" id="KW-0547">Nucleotide-binding</keyword>
<comment type="similarity">
    <text evidence="9">Belongs to the CobB/CbiA family.</text>
</comment>
<dbReference type="Gene3D" id="3.40.50.300">
    <property type="entry name" value="P-loop containing nucleotide triphosphate hydrolases"/>
    <property type="match status" value="1"/>
</dbReference>
<dbReference type="NCBIfam" id="NF002204">
    <property type="entry name" value="PRK01077.1"/>
    <property type="match status" value="1"/>
</dbReference>
<dbReference type="PROSITE" id="PS51274">
    <property type="entry name" value="GATASE_COBBQ"/>
    <property type="match status" value="1"/>
</dbReference>
<evidence type="ECO:0000313" key="13">
    <source>
        <dbReference type="Proteomes" id="UP001553161"/>
    </source>
</evidence>
<dbReference type="Proteomes" id="UP001553161">
    <property type="component" value="Unassembled WGS sequence"/>
</dbReference>
<evidence type="ECO:0000256" key="5">
    <source>
        <dbReference type="ARBA" id="ARBA00022741"/>
    </source>
</evidence>
<proteinExistence type="inferred from homology"/>
<evidence type="ECO:0000256" key="3">
    <source>
        <dbReference type="ARBA" id="ARBA00022573"/>
    </source>
</evidence>
<keyword evidence="3 9" id="KW-0169">Cobalamin biosynthesis</keyword>
<evidence type="ECO:0000256" key="2">
    <source>
        <dbReference type="ARBA" id="ARBA00006205"/>
    </source>
</evidence>
<dbReference type="SUPFAM" id="SSF52540">
    <property type="entry name" value="P-loop containing nucleoside triphosphate hydrolases"/>
    <property type="match status" value="1"/>
</dbReference>
<comment type="miscellaneous">
    <text evidence="9">The a and c carboxylates of hydrogenobyrinate are activated for nucleophilic attack via formation of a phosphorylated intermediate by ATP. CobB catalyzes first the amidation of the c-carboxylate, and then that of the a-carboxylate.</text>
</comment>
<dbReference type="NCBIfam" id="TIGR00379">
    <property type="entry name" value="cobB"/>
    <property type="match status" value="1"/>
</dbReference>
<dbReference type="InterPro" id="IPR011698">
    <property type="entry name" value="GATase_3"/>
</dbReference>
<dbReference type="EC" id="6.3.5.9" evidence="9"/>
<dbReference type="PANTHER" id="PTHR43873:SF1">
    <property type="entry name" value="COBYRINATE A,C-DIAMIDE SYNTHASE"/>
    <property type="match status" value="1"/>
</dbReference>
<evidence type="ECO:0000256" key="8">
    <source>
        <dbReference type="ARBA" id="ARBA00022962"/>
    </source>
</evidence>
<comment type="catalytic activity">
    <reaction evidence="9">
        <text>hydrogenobyrinate + 2 L-glutamine + 2 ATP + 2 H2O = hydrogenobyrinate a,c-diamide + 2 L-glutamate + 2 ADP + 2 phosphate + 2 H(+)</text>
        <dbReference type="Rhea" id="RHEA:12544"/>
        <dbReference type="ChEBI" id="CHEBI:15377"/>
        <dbReference type="ChEBI" id="CHEBI:15378"/>
        <dbReference type="ChEBI" id="CHEBI:29985"/>
        <dbReference type="ChEBI" id="CHEBI:30616"/>
        <dbReference type="ChEBI" id="CHEBI:43474"/>
        <dbReference type="ChEBI" id="CHEBI:58359"/>
        <dbReference type="ChEBI" id="CHEBI:77873"/>
        <dbReference type="ChEBI" id="CHEBI:77874"/>
        <dbReference type="ChEBI" id="CHEBI:456216"/>
        <dbReference type="EC" id="6.3.5.9"/>
    </reaction>
</comment>
<dbReference type="HAMAP" id="MF_00027">
    <property type="entry name" value="CobB_CbiA"/>
    <property type="match status" value="1"/>
</dbReference>
<dbReference type="RefSeq" id="WP_366190757.1">
    <property type="nucleotide sequence ID" value="NZ_JBFBVU010000001.1"/>
</dbReference>
<evidence type="ECO:0000313" key="12">
    <source>
        <dbReference type="EMBL" id="MEV8465342.1"/>
    </source>
</evidence>
<dbReference type="CDD" id="cd05388">
    <property type="entry name" value="CobB_N"/>
    <property type="match status" value="1"/>
</dbReference>
<dbReference type="Pfam" id="PF01656">
    <property type="entry name" value="CbiA"/>
    <property type="match status" value="1"/>
</dbReference>
<comment type="caution">
    <text evidence="12">The sequence shown here is derived from an EMBL/GenBank/DDBJ whole genome shotgun (WGS) entry which is preliminary data.</text>
</comment>
<evidence type="ECO:0000259" key="11">
    <source>
        <dbReference type="Pfam" id="PF07685"/>
    </source>
</evidence>
<comment type="pathway">
    <text evidence="9">Cofactor biosynthesis; adenosylcobalamin biosynthesis; cob(II)yrinate a,c-diamide from precorrin-2 (aerobic route): step 9/10.</text>
</comment>
<dbReference type="InterPro" id="IPR029062">
    <property type="entry name" value="Class_I_gatase-like"/>
</dbReference>
<keyword evidence="4 9" id="KW-0436">Ligase</keyword>
<dbReference type="InterPro" id="IPR027417">
    <property type="entry name" value="P-loop_NTPase"/>
</dbReference>
<organism evidence="12 13">
    <name type="scientific">Meridianimarinicoccus marinus</name>
    <dbReference type="NCBI Taxonomy" id="3231483"/>
    <lineage>
        <taxon>Bacteria</taxon>
        <taxon>Pseudomonadati</taxon>
        <taxon>Pseudomonadota</taxon>
        <taxon>Alphaproteobacteria</taxon>
        <taxon>Rhodobacterales</taxon>
        <taxon>Paracoccaceae</taxon>
        <taxon>Meridianimarinicoccus</taxon>
    </lineage>
</organism>
<protein>
    <recommendedName>
        <fullName evidence="9">Hydrogenobyrinate a,c-diamide synthase</fullName>
        <ecNumber evidence="9">6.3.5.9</ecNumber>
    </recommendedName>
    <alternativeName>
        <fullName evidence="9">Hydrogenobyrinic acid a,c-diamide synthase</fullName>
    </alternativeName>
</protein>
<keyword evidence="8 9" id="KW-0315">Glutamine amidotransferase</keyword>
<dbReference type="InterPro" id="IPR004484">
    <property type="entry name" value="CbiA/CobB_synth"/>
</dbReference>
<comment type="similarity">
    <text evidence="2">Belongs to the CobB/CobQ family. CobQ subfamily.</text>
</comment>
<reference evidence="12 13" key="1">
    <citation type="submission" date="2024-07" db="EMBL/GenBank/DDBJ databases">
        <authorList>
            <person name="Kang M."/>
        </authorList>
    </citation>
    <scope>NUCLEOTIDE SEQUENCE [LARGE SCALE GENOMIC DNA]</scope>
    <source>
        <strain evidence="12 13">DFM31</strain>
    </source>
</reference>
<name>A0ABV3L1C3_9RHOB</name>
<evidence type="ECO:0000256" key="7">
    <source>
        <dbReference type="ARBA" id="ARBA00022842"/>
    </source>
</evidence>
<dbReference type="EMBL" id="JBFBVU010000001">
    <property type="protein sequence ID" value="MEV8465342.1"/>
    <property type="molecule type" value="Genomic_DNA"/>
</dbReference>
<keyword evidence="6 9" id="KW-0067">ATP-binding</keyword>
<feature type="domain" description="CobQ/CobB/MinD/ParA nucleotide binding" evidence="10">
    <location>
        <begin position="8"/>
        <end position="187"/>
    </location>
</feature>
<gene>
    <name evidence="9" type="primary">cobB</name>
    <name evidence="12" type="ORF">AB0T83_00920</name>
</gene>
<keyword evidence="7 9" id="KW-0460">Magnesium</keyword>